<proteinExistence type="predicted"/>
<accession>A0A7X9RP83</accession>
<reference evidence="3 4" key="1">
    <citation type="submission" date="2020-04" db="EMBL/GenBank/DDBJ databases">
        <authorList>
            <person name="Hitch T.C.A."/>
            <person name="Wylensek D."/>
            <person name="Clavel T."/>
        </authorList>
    </citation>
    <scope>NUCLEOTIDE SEQUENCE [LARGE SCALE GENOMIC DNA]</scope>
    <source>
        <strain evidence="3 4">BSM-130-P53-3C</strain>
    </source>
</reference>
<protein>
    <submittedName>
        <fullName evidence="3">Uncharacterized protein</fullName>
    </submittedName>
</protein>
<evidence type="ECO:0000313" key="4">
    <source>
        <dbReference type="Proteomes" id="UP000588369"/>
    </source>
</evidence>
<comment type="caution">
    <text evidence="3">The sequence shown here is derived from an EMBL/GenBank/DDBJ whole genome shotgun (WGS) entry which is preliminary data.</text>
</comment>
<sequence length="191" mass="21412">MNTGPWEWTLSATLTVVSLAVSLFITIVGWVATAVKDSRNAKAAREKYEADVRRADEMNATFKSQLEAARESAEALRAQVEQLEEANRIADDANPFTSVPWGDAEWTRHGSQFTIRNKSSRNVVVVKLSASDERLDGLMRFDQQPPFICEPNSRISYLALGTMQTGTPDTAIEWHWDGSDEIHTTVRQNIK</sequence>
<feature type="transmembrane region" description="Helical" evidence="2">
    <location>
        <begin position="12"/>
        <end position="35"/>
    </location>
</feature>
<evidence type="ECO:0000256" key="1">
    <source>
        <dbReference type="SAM" id="Coils"/>
    </source>
</evidence>
<keyword evidence="2" id="KW-0472">Membrane</keyword>
<dbReference type="AlphaFoldDB" id="A0A7X9RP83"/>
<organism evidence="3 4">
    <name type="scientific">Bifidobacterium thermophilum</name>
    <dbReference type="NCBI Taxonomy" id="33905"/>
    <lineage>
        <taxon>Bacteria</taxon>
        <taxon>Bacillati</taxon>
        <taxon>Actinomycetota</taxon>
        <taxon>Actinomycetes</taxon>
        <taxon>Bifidobacteriales</taxon>
        <taxon>Bifidobacteriaceae</taxon>
        <taxon>Bifidobacterium</taxon>
    </lineage>
</organism>
<evidence type="ECO:0000313" key="3">
    <source>
        <dbReference type="EMBL" id="NME62492.1"/>
    </source>
</evidence>
<gene>
    <name evidence="3" type="ORF">HF844_06735</name>
</gene>
<dbReference type="EMBL" id="JABAGI010000010">
    <property type="protein sequence ID" value="NME62492.1"/>
    <property type="molecule type" value="Genomic_DNA"/>
</dbReference>
<evidence type="ECO:0000256" key="2">
    <source>
        <dbReference type="SAM" id="Phobius"/>
    </source>
</evidence>
<feature type="coiled-coil region" evidence="1">
    <location>
        <begin position="38"/>
        <end position="93"/>
    </location>
</feature>
<name>A0A7X9RP83_9BIFI</name>
<keyword evidence="2" id="KW-0812">Transmembrane</keyword>
<dbReference type="RefSeq" id="WP_168984392.1">
    <property type="nucleotide sequence ID" value="NZ_JABAGI010000010.1"/>
</dbReference>
<keyword evidence="2" id="KW-1133">Transmembrane helix</keyword>
<dbReference type="Proteomes" id="UP000588369">
    <property type="component" value="Unassembled WGS sequence"/>
</dbReference>
<keyword evidence="1" id="KW-0175">Coiled coil</keyword>